<keyword evidence="3" id="KW-1185">Reference proteome</keyword>
<feature type="compositionally biased region" description="Polar residues" evidence="1">
    <location>
        <begin position="70"/>
        <end position="81"/>
    </location>
</feature>
<gene>
    <name evidence="2" type="ORF">Poli38472_012477</name>
</gene>
<feature type="compositionally biased region" description="Basic residues" evidence="1">
    <location>
        <begin position="188"/>
        <end position="201"/>
    </location>
</feature>
<feature type="compositionally biased region" description="Acidic residues" evidence="1">
    <location>
        <begin position="108"/>
        <end position="124"/>
    </location>
</feature>
<dbReference type="EMBL" id="SPLM01000005">
    <property type="protein sequence ID" value="TMW67361.1"/>
    <property type="molecule type" value="Genomic_DNA"/>
</dbReference>
<feature type="compositionally biased region" description="Basic and acidic residues" evidence="1">
    <location>
        <begin position="177"/>
        <end position="187"/>
    </location>
</feature>
<dbReference type="AlphaFoldDB" id="A0A8K1CRJ1"/>
<evidence type="ECO:0000256" key="1">
    <source>
        <dbReference type="SAM" id="MobiDB-lite"/>
    </source>
</evidence>
<sequence length="219" mass="24233">MVNTSTKYECIATMATKSRMAVDEDIAFNTGAFSVVSSWLRGAGGASTVDVEDEPETTVHKPAVQLYRPSKTTGVSTTNGANKELTAEDKEMKKKILRKSGKYRHEMDEDNAADDAEQEREEEELMRIRHGNTETKKTPTPSDSSATQPATQASTTTSAEQSSTGGKKRKISAQEELLEKLREEAARKKAKNLKTKMRQQRKKEEKKKQPNASSSQSAM</sequence>
<dbReference type="Proteomes" id="UP000794436">
    <property type="component" value="Unassembled WGS sequence"/>
</dbReference>
<evidence type="ECO:0000313" key="3">
    <source>
        <dbReference type="Proteomes" id="UP000794436"/>
    </source>
</evidence>
<accession>A0A8K1CRJ1</accession>
<dbReference type="OrthoDB" id="128211at2759"/>
<feature type="region of interest" description="Disordered" evidence="1">
    <location>
        <begin position="68"/>
        <end position="219"/>
    </location>
</feature>
<protein>
    <submittedName>
        <fullName evidence="2">Uncharacterized protein</fullName>
    </submittedName>
</protein>
<evidence type="ECO:0000313" key="2">
    <source>
        <dbReference type="EMBL" id="TMW67361.1"/>
    </source>
</evidence>
<feature type="compositionally biased region" description="Basic and acidic residues" evidence="1">
    <location>
        <begin position="85"/>
        <end position="94"/>
    </location>
</feature>
<feature type="compositionally biased region" description="Polar residues" evidence="1">
    <location>
        <begin position="210"/>
        <end position="219"/>
    </location>
</feature>
<feature type="compositionally biased region" description="Low complexity" evidence="1">
    <location>
        <begin position="144"/>
        <end position="164"/>
    </location>
</feature>
<comment type="caution">
    <text evidence="2">The sequence shown here is derived from an EMBL/GenBank/DDBJ whole genome shotgun (WGS) entry which is preliminary data.</text>
</comment>
<name>A0A8K1CRJ1_PYTOL</name>
<organism evidence="2 3">
    <name type="scientific">Pythium oligandrum</name>
    <name type="common">Mycoparasitic fungus</name>
    <dbReference type="NCBI Taxonomy" id="41045"/>
    <lineage>
        <taxon>Eukaryota</taxon>
        <taxon>Sar</taxon>
        <taxon>Stramenopiles</taxon>
        <taxon>Oomycota</taxon>
        <taxon>Peronosporomycetes</taxon>
        <taxon>Pythiales</taxon>
        <taxon>Pythiaceae</taxon>
        <taxon>Pythium</taxon>
    </lineage>
</organism>
<reference evidence="2" key="1">
    <citation type="submission" date="2019-03" db="EMBL/GenBank/DDBJ databases">
        <title>Long read genome sequence of the mycoparasitic Pythium oligandrum ATCC 38472 isolated from sugarbeet rhizosphere.</title>
        <authorList>
            <person name="Gaulin E."/>
        </authorList>
    </citation>
    <scope>NUCLEOTIDE SEQUENCE</scope>
    <source>
        <strain evidence="2">ATCC 38472_TT</strain>
    </source>
</reference>
<proteinExistence type="predicted"/>
<feature type="compositionally biased region" description="Basic and acidic residues" evidence="1">
    <location>
        <begin position="125"/>
        <end position="137"/>
    </location>
</feature>